<dbReference type="PANTHER" id="PTHR43601:SF11">
    <property type="entry name" value="EXPRESSED PROTEIN"/>
    <property type="match status" value="1"/>
</dbReference>
<dbReference type="InterPro" id="IPR013766">
    <property type="entry name" value="Thioredoxin_domain"/>
</dbReference>
<dbReference type="Pfam" id="PF00085">
    <property type="entry name" value="Thioredoxin"/>
    <property type="match status" value="1"/>
</dbReference>
<dbReference type="AlphaFoldDB" id="A0AAV7E032"/>
<evidence type="ECO:0000313" key="4">
    <source>
        <dbReference type="EMBL" id="KAG9440712.1"/>
    </source>
</evidence>
<evidence type="ECO:0000256" key="1">
    <source>
        <dbReference type="ARBA" id="ARBA00008987"/>
    </source>
</evidence>
<dbReference type="InterPro" id="IPR036249">
    <property type="entry name" value="Thioredoxin-like_sf"/>
</dbReference>
<evidence type="ECO:0000259" key="3">
    <source>
        <dbReference type="Pfam" id="PF00085"/>
    </source>
</evidence>
<organism evidence="4 5">
    <name type="scientific">Aristolochia fimbriata</name>
    <name type="common">White veined hardy Dutchman's pipe vine</name>
    <dbReference type="NCBI Taxonomy" id="158543"/>
    <lineage>
        <taxon>Eukaryota</taxon>
        <taxon>Viridiplantae</taxon>
        <taxon>Streptophyta</taxon>
        <taxon>Embryophyta</taxon>
        <taxon>Tracheophyta</taxon>
        <taxon>Spermatophyta</taxon>
        <taxon>Magnoliopsida</taxon>
        <taxon>Magnoliidae</taxon>
        <taxon>Piperales</taxon>
        <taxon>Aristolochiaceae</taxon>
        <taxon>Aristolochia</taxon>
    </lineage>
</organism>
<feature type="domain" description="Thioredoxin" evidence="3">
    <location>
        <begin position="93"/>
        <end position="176"/>
    </location>
</feature>
<gene>
    <name evidence="4" type="ORF">H6P81_020877</name>
</gene>
<keyword evidence="2" id="KW-0676">Redox-active center</keyword>
<dbReference type="SUPFAM" id="SSF52833">
    <property type="entry name" value="Thioredoxin-like"/>
    <property type="match status" value="1"/>
</dbReference>
<dbReference type="GO" id="GO:0045454">
    <property type="term" value="P:cell redox homeostasis"/>
    <property type="evidence" value="ECO:0007669"/>
    <property type="project" value="TreeGrafter"/>
</dbReference>
<evidence type="ECO:0000313" key="5">
    <source>
        <dbReference type="Proteomes" id="UP000825729"/>
    </source>
</evidence>
<keyword evidence="5" id="KW-1185">Reference proteome</keyword>
<reference evidence="4 5" key="1">
    <citation type="submission" date="2021-07" db="EMBL/GenBank/DDBJ databases">
        <title>The Aristolochia fimbriata genome: insights into angiosperm evolution, floral development and chemical biosynthesis.</title>
        <authorList>
            <person name="Jiao Y."/>
        </authorList>
    </citation>
    <scope>NUCLEOTIDE SEQUENCE [LARGE SCALE GENOMIC DNA]</scope>
    <source>
        <strain evidence="4">IBCAS-2021</strain>
        <tissue evidence="4">Leaf</tissue>
    </source>
</reference>
<comment type="similarity">
    <text evidence="1">Belongs to the thioredoxin family.</text>
</comment>
<comment type="caution">
    <text evidence="4">The sequence shown here is derived from an EMBL/GenBank/DDBJ whole genome shotgun (WGS) entry which is preliminary data.</text>
</comment>
<dbReference type="Proteomes" id="UP000825729">
    <property type="component" value="Unassembled WGS sequence"/>
</dbReference>
<proteinExistence type="inferred from homology"/>
<dbReference type="Gene3D" id="3.40.30.10">
    <property type="entry name" value="Glutaredoxin"/>
    <property type="match status" value="1"/>
</dbReference>
<protein>
    <recommendedName>
        <fullName evidence="3">Thioredoxin domain-containing protein</fullName>
    </recommendedName>
</protein>
<accession>A0AAV7E032</accession>
<dbReference type="PANTHER" id="PTHR43601">
    <property type="entry name" value="THIOREDOXIN, MITOCHONDRIAL"/>
    <property type="match status" value="1"/>
</dbReference>
<dbReference type="EMBL" id="JAINDJ010000008">
    <property type="protein sequence ID" value="KAG9440712.1"/>
    <property type="molecule type" value="Genomic_DNA"/>
</dbReference>
<name>A0AAV7E032_ARIFI</name>
<dbReference type="GO" id="GO:0009507">
    <property type="term" value="C:chloroplast"/>
    <property type="evidence" value="ECO:0007669"/>
    <property type="project" value="UniProtKB-ARBA"/>
</dbReference>
<sequence>MAFPPKLCLQFPWPQGEKAKNPSPCTFEAPFLFKSLQSFQFLVFNLFQSASKTLNLSAKSFRPLQFARAGLSDSNGKSNLRSADEQGELEHRALAAALASGKDATVIEFYSPRCRLCSSLLDLVTELESRNAEWLNIVLADAENEKWFPELLHYDIKYVPCFILLDKSGRALAKTGVPSSRLHVVAGLNHLLRMKQSQKNKG</sequence>
<evidence type="ECO:0000256" key="2">
    <source>
        <dbReference type="ARBA" id="ARBA00023284"/>
    </source>
</evidence>